<gene>
    <name evidence="5" type="ORF">FNA67_00100</name>
</gene>
<evidence type="ECO:0000313" key="6">
    <source>
        <dbReference type="Proteomes" id="UP000321062"/>
    </source>
</evidence>
<evidence type="ECO:0000313" key="5">
    <source>
        <dbReference type="EMBL" id="QEE18676.1"/>
    </source>
</evidence>
<dbReference type="InterPro" id="IPR011701">
    <property type="entry name" value="MFS"/>
</dbReference>
<dbReference type="EMBL" id="CP041690">
    <property type="protein sequence ID" value="QEE18676.1"/>
    <property type="molecule type" value="Genomic_DNA"/>
</dbReference>
<dbReference type="Proteomes" id="UP000321062">
    <property type="component" value="Chromosome"/>
</dbReference>
<name>A0A5B9DI11_9HYPH</name>
<evidence type="ECO:0000256" key="1">
    <source>
        <dbReference type="ARBA" id="ARBA00004141"/>
    </source>
</evidence>
<dbReference type="OrthoDB" id="9807274at2"/>
<dbReference type="InterPro" id="IPR020846">
    <property type="entry name" value="MFS_dom"/>
</dbReference>
<dbReference type="SUPFAM" id="SSF103473">
    <property type="entry name" value="MFS general substrate transporter"/>
    <property type="match status" value="1"/>
</dbReference>
<organism evidence="5 6">
    <name type="scientific">Paradevosia tibetensis</name>
    <dbReference type="NCBI Taxonomy" id="1447062"/>
    <lineage>
        <taxon>Bacteria</taxon>
        <taxon>Pseudomonadati</taxon>
        <taxon>Pseudomonadota</taxon>
        <taxon>Alphaproteobacteria</taxon>
        <taxon>Hyphomicrobiales</taxon>
        <taxon>Devosiaceae</taxon>
        <taxon>Paradevosia</taxon>
    </lineage>
</organism>
<proteinExistence type="predicted"/>
<evidence type="ECO:0000256" key="3">
    <source>
        <dbReference type="ARBA" id="ARBA00022989"/>
    </source>
</evidence>
<evidence type="ECO:0000256" key="2">
    <source>
        <dbReference type="ARBA" id="ARBA00022692"/>
    </source>
</evidence>
<dbReference type="InterPro" id="IPR036259">
    <property type="entry name" value="MFS_trans_sf"/>
</dbReference>
<dbReference type="PROSITE" id="PS50850">
    <property type="entry name" value="MFS"/>
    <property type="match status" value="1"/>
</dbReference>
<dbReference type="GO" id="GO:0022857">
    <property type="term" value="F:transmembrane transporter activity"/>
    <property type="evidence" value="ECO:0007669"/>
    <property type="project" value="InterPro"/>
</dbReference>
<comment type="subcellular location">
    <subcellularLocation>
        <location evidence="1">Membrane</location>
        <topology evidence="1">Multi-pass membrane protein</topology>
    </subcellularLocation>
</comment>
<dbReference type="KEGG" id="yti:FNA67_00100"/>
<evidence type="ECO:0000256" key="4">
    <source>
        <dbReference type="ARBA" id="ARBA00023136"/>
    </source>
</evidence>
<accession>A0A5B9DI11</accession>
<keyword evidence="6" id="KW-1185">Reference proteome</keyword>
<keyword evidence="3" id="KW-1133">Transmembrane helix</keyword>
<sequence>MSDSSSGGSWAEIFTPRYATVTLILCLGVALFAFNAFLASVALPTAVQQLGGIALISWALTLYLVFAIMGGAGAALLKQRLGSRTALLVSAGLFIAGTLIAATASSMAEVLVGRAVQGLGEGIMAAICFALIPELFPSRLVPKVFGMQAVVWAVAAFGGPVGAGLLTELVSWRAAFLVNVPLVAIFVAGVLFVVPGKNRDAAPVAVGFPGIRLLAIGAGIMLVALAGITPPLEAAALLVGAAVLLVGAVLLDRRSRIRLMPLGAYWPGSVVGSGLIVALLMPVAQAGAAVYLILLMQQLWGYGPTVAGGIGAVMAVAWSASAITVANVQRGTRKYLMRSGPALVTLGLAGLLAGLLSEQLAIVIVAQLAIGAGFGISNGYLNLSMMEAASDEERDRTSALLPTTQSAGNAIGAALAGVAANSAGYASATTADQIHQAIVPVFILGAVIAGCAFLASLRMTGLMARSTNTSAFAAAE</sequence>
<dbReference type="PANTHER" id="PTHR23501:SF154">
    <property type="entry name" value="MULTIDRUG-EFFLUX TRANSPORTER RV1634-RELATED"/>
    <property type="match status" value="1"/>
</dbReference>
<dbReference type="PANTHER" id="PTHR23501">
    <property type="entry name" value="MAJOR FACILITATOR SUPERFAMILY"/>
    <property type="match status" value="1"/>
</dbReference>
<keyword evidence="2" id="KW-0812">Transmembrane</keyword>
<dbReference type="AlphaFoldDB" id="A0A5B9DI11"/>
<reference evidence="5 6" key="1">
    <citation type="journal article" date="2015" name="Int. J. Syst. Evol. Microbiol.">
        <title>Youhaiella tibetensis gen. nov., sp. nov., isolated from subsurface sediment.</title>
        <authorList>
            <person name="Wang Y.X."/>
            <person name="Huang F.Q."/>
            <person name="Nogi Y."/>
            <person name="Pang S.J."/>
            <person name="Wang P.K."/>
            <person name="Lv J."/>
        </authorList>
    </citation>
    <scope>NUCLEOTIDE SEQUENCE [LARGE SCALE GENOMIC DNA]</scope>
    <source>
        <strain evidence="6">fig4</strain>
    </source>
</reference>
<dbReference type="Pfam" id="PF07690">
    <property type="entry name" value="MFS_1"/>
    <property type="match status" value="1"/>
</dbReference>
<protein>
    <submittedName>
        <fullName evidence="5">MFS transporter</fullName>
    </submittedName>
</protein>
<dbReference type="RefSeq" id="WP_049707153.1">
    <property type="nucleotide sequence ID" value="NZ_BMFM01000001.1"/>
</dbReference>
<dbReference type="Gene3D" id="1.20.1250.20">
    <property type="entry name" value="MFS general substrate transporter like domains"/>
    <property type="match status" value="2"/>
</dbReference>
<dbReference type="GO" id="GO:0005886">
    <property type="term" value="C:plasma membrane"/>
    <property type="evidence" value="ECO:0007669"/>
    <property type="project" value="TreeGrafter"/>
</dbReference>
<keyword evidence="4" id="KW-0472">Membrane</keyword>